<protein>
    <submittedName>
        <fullName evidence="1">Uncharacterized protein</fullName>
    </submittedName>
</protein>
<sequence>MSDEEPRHALCHKPLSHKRRTRNIYSHVHISTISFKVNFQTNIISFIRSFQTSPTATVLLFIIDKRKTVPLSTPSSLQILSDLSSALNGMQHLKQKFVLPVRTQRPHDLCINTFTADKHMLKKQLPISNKRREK</sequence>
<reference evidence="1 2" key="1">
    <citation type="submission" date="2014-11" db="EMBL/GenBank/DDBJ databases">
        <title>Genetic blueprint of the zoonotic pathogen Toxocara canis.</title>
        <authorList>
            <person name="Zhu X.-Q."/>
            <person name="Korhonen P.K."/>
            <person name="Cai H."/>
            <person name="Young N.D."/>
            <person name="Nejsum P."/>
            <person name="von Samson-Himmelstjerna G."/>
            <person name="Boag P.R."/>
            <person name="Tan P."/>
            <person name="Li Q."/>
            <person name="Min J."/>
            <person name="Yang Y."/>
            <person name="Wang X."/>
            <person name="Fang X."/>
            <person name="Hall R.S."/>
            <person name="Hofmann A."/>
            <person name="Sternberg P.W."/>
            <person name="Jex A.R."/>
            <person name="Gasser R.B."/>
        </authorList>
    </citation>
    <scope>NUCLEOTIDE SEQUENCE [LARGE SCALE GENOMIC DNA]</scope>
    <source>
        <strain evidence="1">PN_DK_2014</strain>
    </source>
</reference>
<dbReference type="Proteomes" id="UP000031036">
    <property type="component" value="Unassembled WGS sequence"/>
</dbReference>
<evidence type="ECO:0000313" key="1">
    <source>
        <dbReference type="EMBL" id="KHN81870.1"/>
    </source>
</evidence>
<keyword evidence="2" id="KW-1185">Reference proteome</keyword>
<name>A0A0B2VLH0_TOXCA</name>
<evidence type="ECO:0000313" key="2">
    <source>
        <dbReference type="Proteomes" id="UP000031036"/>
    </source>
</evidence>
<comment type="caution">
    <text evidence="1">The sequence shown here is derived from an EMBL/GenBank/DDBJ whole genome shotgun (WGS) entry which is preliminary data.</text>
</comment>
<feature type="non-terminal residue" evidence="1">
    <location>
        <position position="134"/>
    </location>
</feature>
<dbReference type="AlphaFoldDB" id="A0A0B2VLH0"/>
<organism evidence="1 2">
    <name type="scientific">Toxocara canis</name>
    <name type="common">Canine roundworm</name>
    <dbReference type="NCBI Taxonomy" id="6265"/>
    <lineage>
        <taxon>Eukaryota</taxon>
        <taxon>Metazoa</taxon>
        <taxon>Ecdysozoa</taxon>
        <taxon>Nematoda</taxon>
        <taxon>Chromadorea</taxon>
        <taxon>Rhabditida</taxon>
        <taxon>Spirurina</taxon>
        <taxon>Ascaridomorpha</taxon>
        <taxon>Ascaridoidea</taxon>
        <taxon>Toxocaridae</taxon>
        <taxon>Toxocara</taxon>
    </lineage>
</organism>
<proteinExistence type="predicted"/>
<gene>
    <name evidence="1" type="ORF">Tcan_01117</name>
</gene>
<dbReference type="EMBL" id="JPKZ01001446">
    <property type="protein sequence ID" value="KHN81870.1"/>
    <property type="molecule type" value="Genomic_DNA"/>
</dbReference>
<accession>A0A0B2VLH0</accession>